<dbReference type="AlphaFoldDB" id="A0A3A1YQY3"/>
<keyword evidence="1" id="KW-0812">Transmembrane</keyword>
<dbReference type="OrthoDB" id="1629003at2"/>
<evidence type="ECO:0000313" key="3">
    <source>
        <dbReference type="Proteomes" id="UP000265916"/>
    </source>
</evidence>
<keyword evidence="1" id="KW-1133">Transmembrane helix</keyword>
<dbReference type="EMBL" id="NRJG01000052">
    <property type="protein sequence ID" value="RIY38814.1"/>
    <property type="molecule type" value="Genomic_DNA"/>
</dbReference>
<proteinExistence type="predicted"/>
<keyword evidence="3" id="KW-1185">Reference proteome</keyword>
<evidence type="ECO:0000256" key="1">
    <source>
        <dbReference type="SAM" id="Phobius"/>
    </source>
</evidence>
<dbReference type="RefSeq" id="WP_119530941.1">
    <property type="nucleotide sequence ID" value="NZ_JBHSSP010000045.1"/>
</dbReference>
<organism evidence="2 3">
    <name type="scientific">Psittacicella hinzii</name>
    <dbReference type="NCBI Taxonomy" id="2028575"/>
    <lineage>
        <taxon>Bacteria</taxon>
        <taxon>Pseudomonadati</taxon>
        <taxon>Pseudomonadota</taxon>
        <taxon>Gammaproteobacteria</taxon>
        <taxon>Pasteurellales</taxon>
        <taxon>Psittacicellaceae</taxon>
        <taxon>Psittacicella</taxon>
    </lineage>
</organism>
<accession>A0A3A1YQY3</accession>
<evidence type="ECO:0000313" key="2">
    <source>
        <dbReference type="EMBL" id="RIY38814.1"/>
    </source>
</evidence>
<keyword evidence="1" id="KW-0472">Membrane</keyword>
<gene>
    <name evidence="2" type="ORF">CKF58_03285</name>
</gene>
<protein>
    <submittedName>
        <fullName evidence="2">Uncharacterized protein</fullName>
    </submittedName>
</protein>
<dbReference type="Proteomes" id="UP000265916">
    <property type="component" value="Unassembled WGS sequence"/>
</dbReference>
<feature type="transmembrane region" description="Helical" evidence="1">
    <location>
        <begin position="12"/>
        <end position="31"/>
    </location>
</feature>
<name>A0A3A1YQY3_9GAMM</name>
<sequence>MNLFERTNPRARHLFMLLVIGIIAGLMSAALKSGWEDVLPPRLPGAVPPPVEFLGLFGISTEHMTYT</sequence>
<reference evidence="2 3" key="1">
    <citation type="submission" date="2017-08" db="EMBL/GenBank/DDBJ databases">
        <title>Reclassification of Bisgaard taxon 37 and 44.</title>
        <authorList>
            <person name="Christensen H."/>
        </authorList>
    </citation>
    <scope>NUCLEOTIDE SEQUENCE [LARGE SCALE GENOMIC DNA]</scope>
    <source>
        <strain evidence="2 3">111</strain>
    </source>
</reference>
<comment type="caution">
    <text evidence="2">The sequence shown here is derived from an EMBL/GenBank/DDBJ whole genome shotgun (WGS) entry which is preliminary data.</text>
</comment>